<sequence length="324" mass="35883">MASQTSPHIQPKAGSLERAAARHFDRICEDQQGKGAEHGFASITPRRRCPQLVRHGLLPPRCCTLLTPGRADFALLSDRNLALPFFSCQWKASDGDLNTATRQGARDGAAIVNHLRAIWEESGLPYTAVDTCHFSGDCDGRVFEMFVHWPDEPLGKPLEYPMKMIANALLENPADPDQPGLGMAQIRTYLRNIQHHATTTRLHRLQLALRTIYVKRFPQDPRPRMPELFPQPPPQVAPTVPAISRDNPAATPNPPPGPASRIDENGRRRSTRNTTPTMPHANMPPRGRGRGSRQDNGGVSGPSDGQGVPEKRGRGRPRKRPFDE</sequence>
<dbReference type="EMBL" id="MU004400">
    <property type="protein sequence ID" value="KAF2652519.1"/>
    <property type="molecule type" value="Genomic_DNA"/>
</dbReference>
<organism evidence="3 4">
    <name type="scientific">Lophiostoma macrostomum CBS 122681</name>
    <dbReference type="NCBI Taxonomy" id="1314788"/>
    <lineage>
        <taxon>Eukaryota</taxon>
        <taxon>Fungi</taxon>
        <taxon>Dikarya</taxon>
        <taxon>Ascomycota</taxon>
        <taxon>Pezizomycotina</taxon>
        <taxon>Dothideomycetes</taxon>
        <taxon>Pleosporomycetidae</taxon>
        <taxon>Pleosporales</taxon>
        <taxon>Lophiostomataceae</taxon>
        <taxon>Lophiostoma</taxon>
    </lineage>
</organism>
<gene>
    <name evidence="3" type="ORF">K491DRAFT_46484</name>
</gene>
<protein>
    <recommendedName>
        <fullName evidence="2">DUF7924 domain-containing protein</fullName>
    </recommendedName>
</protein>
<proteinExistence type="predicted"/>
<dbReference type="Proteomes" id="UP000799324">
    <property type="component" value="Unassembled WGS sequence"/>
</dbReference>
<name>A0A6A6SXQ1_9PLEO</name>
<evidence type="ECO:0000313" key="3">
    <source>
        <dbReference type="EMBL" id="KAF2652519.1"/>
    </source>
</evidence>
<dbReference type="Pfam" id="PF25545">
    <property type="entry name" value="DUF7924"/>
    <property type="match status" value="1"/>
</dbReference>
<evidence type="ECO:0000313" key="4">
    <source>
        <dbReference type="Proteomes" id="UP000799324"/>
    </source>
</evidence>
<evidence type="ECO:0000256" key="1">
    <source>
        <dbReference type="SAM" id="MobiDB-lite"/>
    </source>
</evidence>
<accession>A0A6A6SXQ1</accession>
<feature type="domain" description="DUF7924" evidence="2">
    <location>
        <begin position="77"/>
        <end position="208"/>
    </location>
</feature>
<dbReference type="AlphaFoldDB" id="A0A6A6SXQ1"/>
<keyword evidence="4" id="KW-1185">Reference proteome</keyword>
<dbReference type="PANTHER" id="PTHR42470:SF1">
    <property type="entry name" value="VAST DOMAIN-CONTAINING PROTEIN"/>
    <property type="match status" value="1"/>
</dbReference>
<feature type="compositionally biased region" description="Basic residues" evidence="1">
    <location>
        <begin position="313"/>
        <end position="324"/>
    </location>
</feature>
<reference evidence="3" key="1">
    <citation type="journal article" date="2020" name="Stud. Mycol.">
        <title>101 Dothideomycetes genomes: a test case for predicting lifestyles and emergence of pathogens.</title>
        <authorList>
            <person name="Haridas S."/>
            <person name="Albert R."/>
            <person name="Binder M."/>
            <person name="Bloem J."/>
            <person name="Labutti K."/>
            <person name="Salamov A."/>
            <person name="Andreopoulos B."/>
            <person name="Baker S."/>
            <person name="Barry K."/>
            <person name="Bills G."/>
            <person name="Bluhm B."/>
            <person name="Cannon C."/>
            <person name="Castanera R."/>
            <person name="Culley D."/>
            <person name="Daum C."/>
            <person name="Ezra D."/>
            <person name="Gonzalez J."/>
            <person name="Henrissat B."/>
            <person name="Kuo A."/>
            <person name="Liang C."/>
            <person name="Lipzen A."/>
            <person name="Lutzoni F."/>
            <person name="Magnuson J."/>
            <person name="Mondo S."/>
            <person name="Nolan M."/>
            <person name="Ohm R."/>
            <person name="Pangilinan J."/>
            <person name="Park H.-J."/>
            <person name="Ramirez L."/>
            <person name="Alfaro M."/>
            <person name="Sun H."/>
            <person name="Tritt A."/>
            <person name="Yoshinaga Y."/>
            <person name="Zwiers L.-H."/>
            <person name="Turgeon B."/>
            <person name="Goodwin S."/>
            <person name="Spatafora J."/>
            <person name="Crous P."/>
            <person name="Grigoriev I."/>
        </authorList>
    </citation>
    <scope>NUCLEOTIDE SEQUENCE</scope>
    <source>
        <strain evidence="3">CBS 122681</strain>
    </source>
</reference>
<dbReference type="OrthoDB" id="5426775at2759"/>
<dbReference type="InterPro" id="IPR057684">
    <property type="entry name" value="DUF7924"/>
</dbReference>
<dbReference type="PANTHER" id="PTHR42470">
    <property type="entry name" value="VAST DOMAIN-CONTAINING PROTEIN"/>
    <property type="match status" value="1"/>
</dbReference>
<evidence type="ECO:0000259" key="2">
    <source>
        <dbReference type="Pfam" id="PF25545"/>
    </source>
</evidence>
<feature type="region of interest" description="Disordered" evidence="1">
    <location>
        <begin position="219"/>
        <end position="324"/>
    </location>
</feature>
<feature type="compositionally biased region" description="Low complexity" evidence="1">
    <location>
        <begin position="237"/>
        <end position="250"/>
    </location>
</feature>